<evidence type="ECO:0000313" key="3">
    <source>
        <dbReference type="Proteomes" id="UP000593567"/>
    </source>
</evidence>
<proteinExistence type="predicted"/>
<dbReference type="InterPro" id="IPR029058">
    <property type="entry name" value="AB_hydrolase_fold"/>
</dbReference>
<gene>
    <name evidence="2" type="ORF">EB796_018530</name>
</gene>
<reference evidence="2" key="1">
    <citation type="submission" date="2020-06" db="EMBL/GenBank/DDBJ databases">
        <title>Draft genome of Bugula neritina, a colonial animal packing powerful symbionts and potential medicines.</title>
        <authorList>
            <person name="Rayko M."/>
        </authorList>
    </citation>
    <scope>NUCLEOTIDE SEQUENCE [LARGE SCALE GENOMIC DNA]</scope>
    <source>
        <strain evidence="2">Kwan_BN1</strain>
    </source>
</reference>
<dbReference type="SUPFAM" id="SSF53474">
    <property type="entry name" value="alpha/beta-Hydrolases"/>
    <property type="match status" value="1"/>
</dbReference>
<dbReference type="InterPro" id="IPR002018">
    <property type="entry name" value="CarbesteraseB"/>
</dbReference>
<accession>A0A7J7JCT0</accession>
<dbReference type="OrthoDB" id="3200163at2759"/>
<evidence type="ECO:0000259" key="1">
    <source>
        <dbReference type="Pfam" id="PF00135"/>
    </source>
</evidence>
<organism evidence="2 3">
    <name type="scientific">Bugula neritina</name>
    <name type="common">Brown bryozoan</name>
    <name type="synonym">Sertularia neritina</name>
    <dbReference type="NCBI Taxonomy" id="10212"/>
    <lineage>
        <taxon>Eukaryota</taxon>
        <taxon>Metazoa</taxon>
        <taxon>Spiralia</taxon>
        <taxon>Lophotrochozoa</taxon>
        <taxon>Bryozoa</taxon>
        <taxon>Gymnolaemata</taxon>
        <taxon>Cheilostomatida</taxon>
        <taxon>Flustrina</taxon>
        <taxon>Buguloidea</taxon>
        <taxon>Bugulidae</taxon>
        <taxon>Bugula</taxon>
    </lineage>
</organism>
<feature type="domain" description="Carboxylesterase type B" evidence="1">
    <location>
        <begin position="1"/>
        <end position="161"/>
    </location>
</feature>
<sequence>MVGFNGQEGGVFYSFEIPLFAQALNKSIFEHGVDMEVVRESLRIKCLTQITPFSPNLCADWIISTYKIDETDDDRERAARLVAFLGEIIFNEGGVNQLQQHAAGETATYAYYFTEEYKPDPPNPLWSMPDWLKTSADHADELPFMFGGPLIKKDMEKNDIWKSKALVLSI</sequence>
<keyword evidence="3" id="KW-1185">Reference proteome</keyword>
<protein>
    <recommendedName>
        <fullName evidence="1">Carboxylesterase type B domain-containing protein</fullName>
    </recommendedName>
</protein>
<dbReference type="EMBL" id="VXIV02002752">
    <property type="protein sequence ID" value="KAF6023168.1"/>
    <property type="molecule type" value="Genomic_DNA"/>
</dbReference>
<dbReference type="AlphaFoldDB" id="A0A7J7JCT0"/>
<dbReference type="Pfam" id="PF00135">
    <property type="entry name" value="COesterase"/>
    <property type="match status" value="1"/>
</dbReference>
<evidence type="ECO:0000313" key="2">
    <source>
        <dbReference type="EMBL" id="KAF6023168.1"/>
    </source>
</evidence>
<name>A0A7J7JCT0_BUGNE</name>
<comment type="caution">
    <text evidence="2">The sequence shown here is derived from an EMBL/GenBank/DDBJ whole genome shotgun (WGS) entry which is preliminary data.</text>
</comment>
<dbReference type="Proteomes" id="UP000593567">
    <property type="component" value="Unassembled WGS sequence"/>
</dbReference>
<dbReference type="Gene3D" id="3.40.50.1820">
    <property type="entry name" value="alpha/beta hydrolase"/>
    <property type="match status" value="1"/>
</dbReference>